<evidence type="ECO:0000313" key="2">
    <source>
        <dbReference type="Proteomes" id="UP000824120"/>
    </source>
</evidence>
<proteinExistence type="predicted"/>
<evidence type="ECO:0000313" key="1">
    <source>
        <dbReference type="EMBL" id="KAG5594664.1"/>
    </source>
</evidence>
<dbReference type="Proteomes" id="UP000824120">
    <property type="component" value="Chromosome 7"/>
</dbReference>
<name>A0A9J5Y4Z0_SOLCO</name>
<dbReference type="AlphaFoldDB" id="A0A9J5Y4Z0"/>
<organism evidence="1 2">
    <name type="scientific">Solanum commersonii</name>
    <name type="common">Commerson's wild potato</name>
    <name type="synonym">Commerson's nightshade</name>
    <dbReference type="NCBI Taxonomy" id="4109"/>
    <lineage>
        <taxon>Eukaryota</taxon>
        <taxon>Viridiplantae</taxon>
        <taxon>Streptophyta</taxon>
        <taxon>Embryophyta</taxon>
        <taxon>Tracheophyta</taxon>
        <taxon>Spermatophyta</taxon>
        <taxon>Magnoliopsida</taxon>
        <taxon>eudicotyledons</taxon>
        <taxon>Gunneridae</taxon>
        <taxon>Pentapetalae</taxon>
        <taxon>asterids</taxon>
        <taxon>lamiids</taxon>
        <taxon>Solanales</taxon>
        <taxon>Solanaceae</taxon>
        <taxon>Solanoideae</taxon>
        <taxon>Solaneae</taxon>
        <taxon>Solanum</taxon>
    </lineage>
</organism>
<reference evidence="1 2" key="1">
    <citation type="submission" date="2020-09" db="EMBL/GenBank/DDBJ databases">
        <title>De no assembly of potato wild relative species, Solanum commersonii.</title>
        <authorList>
            <person name="Cho K."/>
        </authorList>
    </citation>
    <scope>NUCLEOTIDE SEQUENCE [LARGE SCALE GENOMIC DNA]</scope>
    <source>
        <strain evidence="1">LZ3.2</strain>
        <tissue evidence="1">Leaf</tissue>
    </source>
</reference>
<comment type="caution">
    <text evidence="1">The sequence shown here is derived from an EMBL/GenBank/DDBJ whole genome shotgun (WGS) entry which is preliminary data.</text>
</comment>
<feature type="non-terminal residue" evidence="1">
    <location>
        <position position="1"/>
    </location>
</feature>
<protein>
    <submittedName>
        <fullName evidence="1">Uncharacterized protein</fullName>
    </submittedName>
</protein>
<accession>A0A9J5Y4Z0</accession>
<gene>
    <name evidence="1" type="ORF">H5410_035896</name>
</gene>
<sequence>MLKTIPLWVKDNCTSIFKRISYSWVLIEMNVTQALHKKIKIAGLDGK</sequence>
<dbReference type="EMBL" id="JACXVP010000007">
    <property type="protein sequence ID" value="KAG5594664.1"/>
    <property type="molecule type" value="Genomic_DNA"/>
</dbReference>
<keyword evidence="2" id="KW-1185">Reference proteome</keyword>